<feature type="non-terminal residue" evidence="1">
    <location>
        <position position="79"/>
    </location>
</feature>
<protein>
    <submittedName>
        <fullName evidence="1">Uncharacterized protein</fullName>
    </submittedName>
</protein>
<evidence type="ECO:0000313" key="2">
    <source>
        <dbReference type="Proteomes" id="UP001153148"/>
    </source>
</evidence>
<organism evidence="1 2">
    <name type="scientific">Timema podura</name>
    <name type="common">Walking stick</name>
    <dbReference type="NCBI Taxonomy" id="61482"/>
    <lineage>
        <taxon>Eukaryota</taxon>
        <taxon>Metazoa</taxon>
        <taxon>Ecdysozoa</taxon>
        <taxon>Arthropoda</taxon>
        <taxon>Hexapoda</taxon>
        <taxon>Insecta</taxon>
        <taxon>Pterygota</taxon>
        <taxon>Neoptera</taxon>
        <taxon>Polyneoptera</taxon>
        <taxon>Phasmatodea</taxon>
        <taxon>Timematodea</taxon>
        <taxon>Timematoidea</taxon>
        <taxon>Timematidae</taxon>
        <taxon>Timema</taxon>
    </lineage>
</organism>
<evidence type="ECO:0000313" key="1">
    <source>
        <dbReference type="EMBL" id="CAG2067270.1"/>
    </source>
</evidence>
<gene>
    <name evidence="1" type="ORF">TPAB3V08_LOCUS14213</name>
</gene>
<name>A0ABN7PHM1_TIMPD</name>
<dbReference type="Proteomes" id="UP001153148">
    <property type="component" value="Unassembled WGS sequence"/>
</dbReference>
<accession>A0ABN7PHM1</accession>
<comment type="caution">
    <text evidence="1">The sequence shown here is derived from an EMBL/GenBank/DDBJ whole genome shotgun (WGS) entry which is preliminary data.</text>
</comment>
<reference evidence="1" key="1">
    <citation type="submission" date="2021-03" db="EMBL/GenBank/DDBJ databases">
        <authorList>
            <person name="Tran Van P."/>
        </authorList>
    </citation>
    <scope>NUCLEOTIDE SEQUENCE</scope>
</reference>
<dbReference type="EMBL" id="CAJPIN010066017">
    <property type="protein sequence ID" value="CAG2067270.1"/>
    <property type="molecule type" value="Genomic_DNA"/>
</dbReference>
<sequence>MLPASVGHMVSGVTITIDYTADDREIGLQRYYVMKLRCPELFKIPRPSEKKYILEMQAQNMLEDRDGFGRRVYIFRVGK</sequence>
<proteinExistence type="predicted"/>
<keyword evidence="2" id="KW-1185">Reference proteome</keyword>